<evidence type="ECO:0000313" key="1">
    <source>
        <dbReference type="EMBL" id="CAK1595286.1"/>
    </source>
</evidence>
<dbReference type="Proteomes" id="UP001314205">
    <property type="component" value="Unassembled WGS sequence"/>
</dbReference>
<dbReference type="GO" id="GO:0071897">
    <property type="term" value="P:DNA biosynthetic process"/>
    <property type="evidence" value="ECO:0007669"/>
    <property type="project" value="UniProtKB-ARBA"/>
</dbReference>
<dbReference type="EMBL" id="CAVLGL010000092">
    <property type="protein sequence ID" value="CAK1595286.1"/>
    <property type="molecule type" value="Genomic_DNA"/>
</dbReference>
<reference evidence="1 2" key="1">
    <citation type="submission" date="2023-11" db="EMBL/GenBank/DDBJ databases">
        <authorList>
            <person name="Hedman E."/>
            <person name="Englund M."/>
            <person name="Stromberg M."/>
            <person name="Nyberg Akerstrom W."/>
            <person name="Nylinder S."/>
            <person name="Jareborg N."/>
            <person name="Kallberg Y."/>
            <person name="Kronander E."/>
        </authorList>
    </citation>
    <scope>NUCLEOTIDE SEQUENCE [LARGE SCALE GENOMIC DNA]</scope>
</reference>
<keyword evidence="2" id="KW-1185">Reference proteome</keyword>
<name>A0AAV1LIH2_9NEOP</name>
<dbReference type="InterPro" id="IPR043502">
    <property type="entry name" value="DNA/RNA_pol_sf"/>
</dbReference>
<evidence type="ECO:0008006" key="3">
    <source>
        <dbReference type="Google" id="ProtNLM"/>
    </source>
</evidence>
<comment type="caution">
    <text evidence="1">The sequence shown here is derived from an EMBL/GenBank/DDBJ whole genome shotgun (WGS) entry which is preliminary data.</text>
</comment>
<gene>
    <name evidence="1" type="ORF">PARMNEM_LOCUS14788</name>
</gene>
<sequence>MFRACIVEGVFPDLWKMGKLVVLPKGGDRPLTDPKAYRPIFLVPILGKILERVNISCAPCLYRGISDAQHGFTRGRSTVTALNTINRITNGSTENYVQLILLDISGAFDNAWWPMVLLKAK</sequence>
<evidence type="ECO:0000313" key="2">
    <source>
        <dbReference type="Proteomes" id="UP001314205"/>
    </source>
</evidence>
<dbReference type="AlphaFoldDB" id="A0AAV1LIH2"/>
<dbReference type="SUPFAM" id="SSF56672">
    <property type="entry name" value="DNA/RNA polymerases"/>
    <property type="match status" value="1"/>
</dbReference>
<dbReference type="PANTHER" id="PTHR19446">
    <property type="entry name" value="REVERSE TRANSCRIPTASES"/>
    <property type="match status" value="1"/>
</dbReference>
<accession>A0AAV1LIH2</accession>
<proteinExistence type="predicted"/>
<protein>
    <recommendedName>
        <fullName evidence="3">Reverse transcriptase</fullName>
    </recommendedName>
</protein>
<organism evidence="1 2">
    <name type="scientific">Parnassius mnemosyne</name>
    <name type="common">clouded apollo</name>
    <dbReference type="NCBI Taxonomy" id="213953"/>
    <lineage>
        <taxon>Eukaryota</taxon>
        <taxon>Metazoa</taxon>
        <taxon>Ecdysozoa</taxon>
        <taxon>Arthropoda</taxon>
        <taxon>Hexapoda</taxon>
        <taxon>Insecta</taxon>
        <taxon>Pterygota</taxon>
        <taxon>Neoptera</taxon>
        <taxon>Endopterygota</taxon>
        <taxon>Lepidoptera</taxon>
        <taxon>Glossata</taxon>
        <taxon>Ditrysia</taxon>
        <taxon>Papilionoidea</taxon>
        <taxon>Papilionidae</taxon>
        <taxon>Parnassiinae</taxon>
        <taxon>Parnassini</taxon>
        <taxon>Parnassius</taxon>
        <taxon>Driopa</taxon>
    </lineage>
</organism>